<dbReference type="PROSITE" id="PS51257">
    <property type="entry name" value="PROKAR_LIPOPROTEIN"/>
    <property type="match status" value="1"/>
</dbReference>
<dbReference type="HOGENOM" id="CLU_1802355_0_0_0"/>
<evidence type="ECO:0000313" key="2">
    <source>
        <dbReference type="Proteomes" id="UP000004358"/>
    </source>
</evidence>
<reference evidence="1 2" key="1">
    <citation type="submission" date="2006-02" db="EMBL/GenBank/DDBJ databases">
        <authorList>
            <person name="Amann R."/>
            <person name="Ferriera S."/>
            <person name="Johnson J."/>
            <person name="Kravitz S."/>
            <person name="Halpern A."/>
            <person name="Remington K."/>
            <person name="Beeson K."/>
            <person name="Tran B."/>
            <person name="Rogers Y.-H."/>
            <person name="Friedman R."/>
            <person name="Venter J.C."/>
        </authorList>
    </citation>
    <scope>NUCLEOTIDE SEQUENCE [LARGE SCALE GENOMIC DNA]</scope>
    <source>
        <strain evidence="1 2">DSM 3645</strain>
    </source>
</reference>
<accession>A3ZY22</accession>
<proteinExistence type="predicted"/>
<comment type="caution">
    <text evidence="1">The sequence shown here is derived from an EMBL/GenBank/DDBJ whole genome shotgun (WGS) entry which is preliminary data.</text>
</comment>
<dbReference type="EMBL" id="AANZ01000020">
    <property type="protein sequence ID" value="EAQ78508.1"/>
    <property type="molecule type" value="Genomic_DNA"/>
</dbReference>
<dbReference type="AlphaFoldDB" id="A3ZY22"/>
<dbReference type="Proteomes" id="UP000004358">
    <property type="component" value="Unassembled WGS sequence"/>
</dbReference>
<evidence type="ECO:0000313" key="1">
    <source>
        <dbReference type="EMBL" id="EAQ78508.1"/>
    </source>
</evidence>
<evidence type="ECO:0008006" key="3">
    <source>
        <dbReference type="Google" id="ProtNLM"/>
    </source>
</evidence>
<sequence>MQRVVNTLSHRTLPTKISGWPLVVIFLFAVGCGQPDVGSDVQGKVTFDGKSVDGGVVLFNPLNADLPPIRANIQSDGAYQLKAEPAEYKVIVKWYEKQSSDIQAEDPRYQEPKLLTPKEYTSLQTTPLQFKVVKEKEVIDLDL</sequence>
<organism evidence="1 2">
    <name type="scientific">Blastopirellula marina DSM 3645</name>
    <dbReference type="NCBI Taxonomy" id="314230"/>
    <lineage>
        <taxon>Bacteria</taxon>
        <taxon>Pseudomonadati</taxon>
        <taxon>Planctomycetota</taxon>
        <taxon>Planctomycetia</taxon>
        <taxon>Pirellulales</taxon>
        <taxon>Pirellulaceae</taxon>
        <taxon>Blastopirellula</taxon>
    </lineage>
</organism>
<dbReference type="OrthoDB" id="291487at2"/>
<dbReference type="RefSeq" id="WP_002653201.1">
    <property type="nucleotide sequence ID" value="NZ_CH672376.1"/>
</dbReference>
<protein>
    <recommendedName>
        <fullName evidence="3">Carboxypeptidase regulatory-like domain-containing protein</fullName>
    </recommendedName>
</protein>
<gene>
    <name evidence="1" type="ORF">DSM3645_26534</name>
</gene>
<name>A3ZY22_9BACT</name>